<evidence type="ECO:0000259" key="5">
    <source>
        <dbReference type="PROSITE" id="PS01124"/>
    </source>
</evidence>
<reference evidence="6 7" key="1">
    <citation type="submission" date="2021-03" db="EMBL/GenBank/DDBJ databases">
        <title>Antimicrobial resistance genes in bacteria isolated from Japanese honey, and their potential for conferring macrolide and lincosamide resistance in the American foulbrood pathogen Paenibacillus larvae.</title>
        <authorList>
            <person name="Okamoto M."/>
            <person name="Kumagai M."/>
            <person name="Kanamori H."/>
            <person name="Takamatsu D."/>
        </authorList>
    </citation>
    <scope>NUCLEOTIDE SEQUENCE [LARGE SCALE GENOMIC DNA]</scope>
    <source>
        <strain evidence="6 7">J21TS3</strain>
    </source>
</reference>
<keyword evidence="4" id="KW-0472">Membrane</keyword>
<dbReference type="Proteomes" id="UP000680638">
    <property type="component" value="Unassembled WGS sequence"/>
</dbReference>
<keyword evidence="2" id="KW-0238">DNA-binding</keyword>
<dbReference type="InterPro" id="IPR018062">
    <property type="entry name" value="HTH_AraC-typ_CS"/>
</dbReference>
<name>A0ABQ4LYW2_9BACL</name>
<evidence type="ECO:0000256" key="3">
    <source>
        <dbReference type="ARBA" id="ARBA00023163"/>
    </source>
</evidence>
<keyword evidence="1" id="KW-0805">Transcription regulation</keyword>
<keyword evidence="7" id="KW-1185">Reference proteome</keyword>
<keyword evidence="4" id="KW-0812">Transmembrane</keyword>
<evidence type="ECO:0000313" key="6">
    <source>
        <dbReference type="EMBL" id="GIO68103.1"/>
    </source>
</evidence>
<dbReference type="EMBL" id="BORW01000014">
    <property type="protein sequence ID" value="GIO68103.1"/>
    <property type="molecule type" value="Genomic_DNA"/>
</dbReference>
<dbReference type="SMART" id="SM00342">
    <property type="entry name" value="HTH_ARAC"/>
    <property type="match status" value="1"/>
</dbReference>
<dbReference type="PROSITE" id="PS01124">
    <property type="entry name" value="HTH_ARAC_FAMILY_2"/>
    <property type="match status" value="1"/>
</dbReference>
<dbReference type="PRINTS" id="PR00032">
    <property type="entry name" value="HTHARAC"/>
</dbReference>
<sequence length="764" mass="86680">MRKKRNRLLTQFLASYLLVLLFPVSIILVYYYPHSTEVVKQQDTDWNTHITEQLMTSMDTLMRYVYRLPSELVQNREIKMYDNSDYGRVLIANEMRKYNATDGLIDNTLLYIESSGYLFAKTGSAYKEEDFDKPGIGYYYETWPRREMFETLRHLKAPMVRPVEDVIIPGSNRVRMLTFAFPLPVGGYDPPGAVLIMVREDTVIRMIQSLSEKYTGRFFIFDEQGRQLLASEKTDNAASDGVRRLMPELKEGSEGAGIYRVNGKSYIVSHTLSGTNGWHYVSMLPVTDTLHGIRTIQRNTVLLIGLMLLLEWLVIYISIRKNYHPIKRLVDLAVHIFEPADRKPLGEIETIRYALGELASANHTLDAKVKQTIPIIRENLLFELVSGRASDWKTFCLEAEAYGIAFPHPAMAVAVLSIEAGGGAEGSDAGGQAFAGAANLLRQIEKRPKEGLQCYFFKSIYNQEMIFIGSFAPDFAIKAYLDDVRKELEAETGGRVFIGAGIPGKLESVEAVHVSYLQAVRASEQLRFRRERQVLFFGEMEAPKAGTVSYFAELLQSLELSILKNDAASVQSIVERLVAGMGSEGAPPHVVRSVYLNTVSVILNGLHRFSHDDANLLRLTDAAFRHRYTFEQMAGIVRESCGKLCDMIQSTLPSSRKVSRDEIVCFIERKGMEPDFSLQLIADYFQMSPSNFSHYFKKTFGQNFKEYIDLQRIQQSVRLLRETNQTLDEISRKTGFSNTSSFIRSFKKIVGTTPGQYRETHKAV</sequence>
<dbReference type="PANTHER" id="PTHR43280:SF28">
    <property type="entry name" value="HTH-TYPE TRANSCRIPTIONAL ACTIVATOR RHAS"/>
    <property type="match status" value="1"/>
</dbReference>
<dbReference type="InterPro" id="IPR020449">
    <property type="entry name" value="Tscrpt_reg_AraC-type_HTH"/>
</dbReference>
<keyword evidence="4" id="KW-1133">Transmembrane helix</keyword>
<dbReference type="PROSITE" id="PS00041">
    <property type="entry name" value="HTH_ARAC_FAMILY_1"/>
    <property type="match status" value="1"/>
</dbReference>
<dbReference type="PANTHER" id="PTHR43280">
    <property type="entry name" value="ARAC-FAMILY TRANSCRIPTIONAL REGULATOR"/>
    <property type="match status" value="1"/>
</dbReference>
<dbReference type="Pfam" id="PF12833">
    <property type="entry name" value="HTH_18"/>
    <property type="match status" value="1"/>
</dbReference>
<dbReference type="RefSeq" id="WP_212950494.1">
    <property type="nucleotide sequence ID" value="NZ_BORW01000014.1"/>
</dbReference>
<dbReference type="SUPFAM" id="SSF46689">
    <property type="entry name" value="Homeodomain-like"/>
    <property type="match status" value="1"/>
</dbReference>
<evidence type="ECO:0000256" key="2">
    <source>
        <dbReference type="ARBA" id="ARBA00023125"/>
    </source>
</evidence>
<gene>
    <name evidence="6" type="primary">ytdP_2</name>
    <name evidence="6" type="ORF">J21TS3_29240</name>
</gene>
<evidence type="ECO:0000256" key="1">
    <source>
        <dbReference type="ARBA" id="ARBA00023015"/>
    </source>
</evidence>
<dbReference type="InterPro" id="IPR018060">
    <property type="entry name" value="HTH_AraC"/>
</dbReference>
<protein>
    <submittedName>
        <fullName evidence="6">HTH-type transcriptional regulator YtdP</fullName>
    </submittedName>
</protein>
<organism evidence="6 7">
    <name type="scientific">Paenibacillus cookii</name>
    <dbReference type="NCBI Taxonomy" id="157839"/>
    <lineage>
        <taxon>Bacteria</taxon>
        <taxon>Bacillati</taxon>
        <taxon>Bacillota</taxon>
        <taxon>Bacilli</taxon>
        <taxon>Bacillales</taxon>
        <taxon>Paenibacillaceae</taxon>
        <taxon>Paenibacillus</taxon>
    </lineage>
</organism>
<dbReference type="InterPro" id="IPR009057">
    <property type="entry name" value="Homeodomain-like_sf"/>
</dbReference>
<feature type="transmembrane region" description="Helical" evidence="4">
    <location>
        <begin position="12"/>
        <end position="32"/>
    </location>
</feature>
<accession>A0ABQ4LYW2</accession>
<evidence type="ECO:0000256" key="4">
    <source>
        <dbReference type="SAM" id="Phobius"/>
    </source>
</evidence>
<evidence type="ECO:0000313" key="7">
    <source>
        <dbReference type="Proteomes" id="UP000680638"/>
    </source>
</evidence>
<proteinExistence type="predicted"/>
<keyword evidence="3" id="KW-0804">Transcription</keyword>
<comment type="caution">
    <text evidence="6">The sequence shown here is derived from an EMBL/GenBank/DDBJ whole genome shotgun (WGS) entry which is preliminary data.</text>
</comment>
<dbReference type="Gene3D" id="3.30.450.20">
    <property type="entry name" value="PAS domain"/>
    <property type="match status" value="1"/>
</dbReference>
<feature type="domain" description="HTH araC/xylS-type" evidence="5">
    <location>
        <begin position="661"/>
        <end position="760"/>
    </location>
</feature>
<dbReference type="Gene3D" id="1.10.10.60">
    <property type="entry name" value="Homeodomain-like"/>
    <property type="match status" value="2"/>
</dbReference>